<keyword evidence="3" id="KW-1185">Reference proteome</keyword>
<evidence type="ECO:0000313" key="2">
    <source>
        <dbReference type="EMBL" id="KAG6950465.1"/>
    </source>
</evidence>
<comment type="caution">
    <text evidence="2">The sequence shown here is derived from an EMBL/GenBank/DDBJ whole genome shotgun (WGS) entry which is preliminary data.</text>
</comment>
<name>A0A8J5ILF2_9STRA</name>
<keyword evidence="1" id="KW-0472">Membrane</keyword>
<dbReference type="AlphaFoldDB" id="A0A8J5ILF2"/>
<feature type="transmembrane region" description="Helical" evidence="1">
    <location>
        <begin position="20"/>
        <end position="37"/>
    </location>
</feature>
<proteinExistence type="predicted"/>
<keyword evidence="1" id="KW-0812">Transmembrane</keyword>
<dbReference type="EMBL" id="JAENGY010001299">
    <property type="protein sequence ID" value="KAG6950465.1"/>
    <property type="molecule type" value="Genomic_DNA"/>
</dbReference>
<evidence type="ECO:0000313" key="3">
    <source>
        <dbReference type="Proteomes" id="UP000709295"/>
    </source>
</evidence>
<reference evidence="2" key="1">
    <citation type="submission" date="2021-01" db="EMBL/GenBank/DDBJ databases">
        <title>Phytophthora aleatoria, a newly-described species from Pinus radiata is distinct from Phytophthora cactorum isolates based on comparative genomics.</title>
        <authorList>
            <person name="Mcdougal R."/>
            <person name="Panda P."/>
            <person name="Williams N."/>
            <person name="Studholme D.J."/>
        </authorList>
    </citation>
    <scope>NUCLEOTIDE SEQUENCE</scope>
    <source>
        <strain evidence="2">NZFS 4037</strain>
    </source>
</reference>
<protein>
    <submittedName>
        <fullName evidence="2">Uncharacterized protein</fullName>
    </submittedName>
</protein>
<keyword evidence="1" id="KW-1133">Transmembrane helix</keyword>
<organism evidence="2 3">
    <name type="scientific">Phytophthora aleatoria</name>
    <dbReference type="NCBI Taxonomy" id="2496075"/>
    <lineage>
        <taxon>Eukaryota</taxon>
        <taxon>Sar</taxon>
        <taxon>Stramenopiles</taxon>
        <taxon>Oomycota</taxon>
        <taxon>Peronosporomycetes</taxon>
        <taxon>Peronosporales</taxon>
        <taxon>Peronosporaceae</taxon>
        <taxon>Phytophthora</taxon>
    </lineage>
</organism>
<gene>
    <name evidence="2" type="ORF">JG688_00014145</name>
</gene>
<dbReference type="Proteomes" id="UP000709295">
    <property type="component" value="Unassembled WGS sequence"/>
</dbReference>
<accession>A0A8J5ILF2</accession>
<sequence>MELLQSHCTILTHGLLTFELIWLWNFVVLWVPFTYLLQKSSLPQVMSNVNGVHMSGVVASSHIPSRRTGDFLLVQVCSRRMLGSVLTERLASNTIRSEHQMRHSRVRKVIQYLEQLAKESGALSDGCKWGICTTTICSGQRILHRLR</sequence>
<evidence type="ECO:0000256" key="1">
    <source>
        <dbReference type="SAM" id="Phobius"/>
    </source>
</evidence>